<proteinExistence type="inferred from homology"/>
<gene>
    <name evidence="13" type="ORF">INR99_14430</name>
</gene>
<evidence type="ECO:0000256" key="1">
    <source>
        <dbReference type="ARBA" id="ARBA00008798"/>
    </source>
</evidence>
<dbReference type="InterPro" id="IPR007046">
    <property type="entry name" value="RNA_pol_sigma_54_core-bd"/>
</dbReference>
<comment type="caution">
    <text evidence="13">The sequence shown here is derived from an EMBL/GenBank/DDBJ whole genome shotgun (WGS) entry which is preliminary data.</text>
</comment>
<feature type="region of interest" description="Disordered" evidence="10">
    <location>
        <begin position="52"/>
        <end position="76"/>
    </location>
</feature>
<dbReference type="Gene3D" id="1.10.10.1330">
    <property type="entry name" value="RNA polymerase sigma-54 factor, core-binding domain"/>
    <property type="match status" value="1"/>
</dbReference>
<reference evidence="13 14" key="1">
    <citation type="submission" date="2020-10" db="EMBL/GenBank/DDBJ databases">
        <title>The genome sequence of Chitinilyticum litopenaei 4Y14.</title>
        <authorList>
            <person name="Liu Y."/>
        </authorList>
    </citation>
    <scope>NUCLEOTIDE SEQUENCE [LARGE SCALE GENOMIC DNA]</scope>
    <source>
        <strain evidence="13 14">4Y14</strain>
    </source>
</reference>
<evidence type="ECO:0000256" key="10">
    <source>
        <dbReference type="SAM" id="MobiDB-lite"/>
    </source>
</evidence>
<keyword evidence="5 9" id="KW-0805">Transcription regulation</keyword>
<evidence type="ECO:0000256" key="2">
    <source>
        <dbReference type="ARBA" id="ARBA00022478"/>
    </source>
</evidence>
<evidence type="ECO:0000256" key="5">
    <source>
        <dbReference type="ARBA" id="ARBA00023015"/>
    </source>
</evidence>
<evidence type="ECO:0000256" key="7">
    <source>
        <dbReference type="ARBA" id="ARBA00023125"/>
    </source>
</evidence>
<evidence type="ECO:0000313" key="14">
    <source>
        <dbReference type="Proteomes" id="UP000604481"/>
    </source>
</evidence>
<dbReference type="PANTHER" id="PTHR32248:SF4">
    <property type="entry name" value="RNA POLYMERASE SIGMA-54 FACTOR"/>
    <property type="match status" value="1"/>
</dbReference>
<dbReference type="GO" id="GO:0016987">
    <property type="term" value="F:sigma factor activity"/>
    <property type="evidence" value="ECO:0007669"/>
    <property type="project" value="UniProtKB-KW"/>
</dbReference>
<dbReference type="Gene3D" id="1.10.10.60">
    <property type="entry name" value="Homeodomain-like"/>
    <property type="match status" value="1"/>
</dbReference>
<dbReference type="GO" id="GO:0003677">
    <property type="term" value="F:DNA binding"/>
    <property type="evidence" value="ECO:0007669"/>
    <property type="project" value="UniProtKB-KW"/>
</dbReference>
<evidence type="ECO:0000256" key="9">
    <source>
        <dbReference type="PIRNR" id="PIRNR000774"/>
    </source>
</evidence>
<dbReference type="PRINTS" id="PR00045">
    <property type="entry name" value="SIGMA54FCT"/>
</dbReference>
<keyword evidence="3 9" id="KW-0808">Transferase</keyword>
<dbReference type="PROSITE" id="PS00718">
    <property type="entry name" value="SIGMA54_2"/>
    <property type="match status" value="1"/>
</dbReference>
<feature type="domain" description="RNA polymerase sigma factor 54 core-binding" evidence="12">
    <location>
        <begin position="99"/>
        <end position="291"/>
    </location>
</feature>
<protein>
    <recommendedName>
        <fullName evidence="9">RNA polymerase sigma-54 factor</fullName>
    </recommendedName>
</protein>
<evidence type="ECO:0000259" key="12">
    <source>
        <dbReference type="Pfam" id="PF04963"/>
    </source>
</evidence>
<dbReference type="InterPro" id="IPR007634">
    <property type="entry name" value="RNA_pol_sigma_54_DNA-bd"/>
</dbReference>
<dbReference type="EMBL" id="JADFUA010000010">
    <property type="protein sequence ID" value="MBE9610535.1"/>
    <property type="molecule type" value="Genomic_DNA"/>
</dbReference>
<keyword evidence="14" id="KW-1185">Reference proteome</keyword>
<dbReference type="Pfam" id="PF00309">
    <property type="entry name" value="Sigma54_AID"/>
    <property type="match status" value="1"/>
</dbReference>
<evidence type="ECO:0000256" key="4">
    <source>
        <dbReference type="ARBA" id="ARBA00022695"/>
    </source>
</evidence>
<dbReference type="InterPro" id="IPR038709">
    <property type="entry name" value="RpoN_core-bd_sf"/>
</dbReference>
<evidence type="ECO:0000259" key="11">
    <source>
        <dbReference type="Pfam" id="PF04552"/>
    </source>
</evidence>
<dbReference type="GO" id="GO:0000428">
    <property type="term" value="C:DNA-directed RNA polymerase complex"/>
    <property type="evidence" value="ECO:0007669"/>
    <property type="project" value="UniProtKB-KW"/>
</dbReference>
<feature type="domain" description="RNA polymerase sigma factor 54 DNA-binding" evidence="11">
    <location>
        <begin position="303"/>
        <end position="458"/>
    </location>
</feature>
<dbReference type="RefSeq" id="WP_194117080.1">
    <property type="nucleotide sequence ID" value="NZ_JADFUA010000010.1"/>
</dbReference>
<evidence type="ECO:0000313" key="13">
    <source>
        <dbReference type="EMBL" id="MBE9610535.1"/>
    </source>
</evidence>
<dbReference type="GO" id="GO:0001216">
    <property type="term" value="F:DNA-binding transcription activator activity"/>
    <property type="evidence" value="ECO:0007669"/>
    <property type="project" value="InterPro"/>
</dbReference>
<dbReference type="PROSITE" id="PS00717">
    <property type="entry name" value="SIGMA54_1"/>
    <property type="match status" value="1"/>
</dbReference>
<keyword evidence="7 9" id="KW-0238">DNA-binding</keyword>
<evidence type="ECO:0000256" key="8">
    <source>
        <dbReference type="ARBA" id="ARBA00023163"/>
    </source>
</evidence>
<name>A0A8J7G216_9NEIS</name>
<comment type="similarity">
    <text evidence="1 9">Belongs to the sigma-54 factor family.</text>
</comment>
<dbReference type="PIRSF" id="PIRSF000774">
    <property type="entry name" value="RpoN"/>
    <property type="match status" value="1"/>
</dbReference>
<dbReference type="GO" id="GO:0006352">
    <property type="term" value="P:DNA-templated transcription initiation"/>
    <property type="evidence" value="ECO:0007669"/>
    <property type="project" value="InterPro"/>
</dbReference>
<keyword evidence="2 9" id="KW-0240">DNA-directed RNA polymerase</keyword>
<evidence type="ECO:0000256" key="3">
    <source>
        <dbReference type="ARBA" id="ARBA00022679"/>
    </source>
</evidence>
<dbReference type="AlphaFoldDB" id="A0A8J7G216"/>
<keyword evidence="8 9" id="KW-0804">Transcription</keyword>
<keyword evidence="6 9" id="KW-0731">Sigma factor</keyword>
<dbReference type="NCBIfam" id="TIGR02395">
    <property type="entry name" value="rpoN_sigma"/>
    <property type="match status" value="1"/>
</dbReference>
<dbReference type="PANTHER" id="PTHR32248">
    <property type="entry name" value="RNA POLYMERASE SIGMA-54 FACTOR"/>
    <property type="match status" value="1"/>
</dbReference>
<dbReference type="Proteomes" id="UP000604481">
    <property type="component" value="Unassembled WGS sequence"/>
</dbReference>
<accession>A0A8J7G216</accession>
<dbReference type="InterPro" id="IPR000394">
    <property type="entry name" value="RNA_pol_sigma_54"/>
</dbReference>
<sequence>MKASLQLRMSQQLNLTPQLAQSIRLLQLSTLEFQQELEGFLADNPLLERVEPSEAGEPTSDEPGSATNESQDAPELLWDEVRSGRSGDDDDYDPALNVPQQTTLQEYLQAQAALLPLSASDRGLIMLVIDALDQDGLLTQSLEELHEQFGAGELAELGIEPEDWLVVLRHVQQFDPPGVGARSLGESLFLQLRLKPESPARELAGRLVQEALDLLAQRDYTRLKRQLHCNEAELREAIALIGTLNPRPGAQWGNTESNYIVPDVVVSKVRGHWLVRLNGAAQPRLRVNEYYAKVLQSADAQSLSGQLQEARWLVKSIEQRGQTILRVAEVIVEKQKAFFELGEIAMRPLVLRDIAIELGLHESTVSRVTTQKFMLTPRGVLEFKYFFGSHVETDTGGECSATAIKAQIRQLVQNENKQKPLSDSALVEELARQGVVVARRTVAKYREMLQIPPVNQRKSL</sequence>
<dbReference type="PROSITE" id="PS50044">
    <property type="entry name" value="SIGMA54_3"/>
    <property type="match status" value="1"/>
</dbReference>
<dbReference type="GO" id="GO:0016779">
    <property type="term" value="F:nucleotidyltransferase activity"/>
    <property type="evidence" value="ECO:0007669"/>
    <property type="project" value="UniProtKB-KW"/>
</dbReference>
<keyword evidence="4 9" id="KW-0548">Nucleotidyltransferase</keyword>
<dbReference type="Pfam" id="PF04552">
    <property type="entry name" value="Sigma54_DBD"/>
    <property type="match status" value="1"/>
</dbReference>
<evidence type="ECO:0000256" key="6">
    <source>
        <dbReference type="ARBA" id="ARBA00023082"/>
    </source>
</evidence>
<dbReference type="NCBIfam" id="NF004595">
    <property type="entry name" value="PRK05932.1-2"/>
    <property type="match status" value="1"/>
</dbReference>
<comment type="function">
    <text evidence="9">Sigma factors are initiation factors that promote the attachment of RNA polymerase to specific initiation sites and are then released.</text>
</comment>
<dbReference type="Pfam" id="PF04963">
    <property type="entry name" value="Sigma54_CBD"/>
    <property type="match status" value="1"/>
</dbReference>
<dbReference type="NCBIfam" id="NF009118">
    <property type="entry name" value="PRK12469.1"/>
    <property type="match status" value="1"/>
</dbReference>
<organism evidence="13 14">
    <name type="scientific">Chitinilyticum piscinae</name>
    <dbReference type="NCBI Taxonomy" id="2866724"/>
    <lineage>
        <taxon>Bacteria</taxon>
        <taxon>Pseudomonadati</taxon>
        <taxon>Pseudomonadota</taxon>
        <taxon>Betaproteobacteria</taxon>
        <taxon>Neisseriales</taxon>
        <taxon>Chitinibacteraceae</taxon>
        <taxon>Chitinilyticum</taxon>
    </lineage>
</organism>